<dbReference type="Gene3D" id="3.30.565.10">
    <property type="entry name" value="Histidine kinase-like ATPase, C-terminal domain"/>
    <property type="match status" value="1"/>
</dbReference>
<dbReference type="Gene3D" id="1.10.287.130">
    <property type="match status" value="1"/>
</dbReference>
<dbReference type="InterPro" id="IPR036890">
    <property type="entry name" value="HATPase_C_sf"/>
</dbReference>
<dbReference type="Pfam" id="PF00512">
    <property type="entry name" value="HisKA"/>
    <property type="match status" value="1"/>
</dbReference>
<dbReference type="SMART" id="SM00448">
    <property type="entry name" value="REC"/>
    <property type="match status" value="1"/>
</dbReference>
<dbReference type="Proteomes" id="UP000318582">
    <property type="component" value="Unassembled WGS sequence"/>
</dbReference>
<name>A0A507DYQ8_9FUNG</name>
<evidence type="ECO:0000256" key="1">
    <source>
        <dbReference type="ARBA" id="ARBA00022553"/>
    </source>
</evidence>
<dbReference type="EMBL" id="QEAQ01000089">
    <property type="protein sequence ID" value="TPX55980.1"/>
    <property type="molecule type" value="Genomic_DNA"/>
</dbReference>
<proteinExistence type="predicted"/>
<dbReference type="InterPro" id="IPR003661">
    <property type="entry name" value="HisK_dim/P_dom"/>
</dbReference>
<gene>
    <name evidence="5" type="ORF">PhCBS80983_g04883</name>
</gene>
<dbReference type="CDD" id="cd17546">
    <property type="entry name" value="REC_hyHK_CKI1_RcsC-like"/>
    <property type="match status" value="1"/>
</dbReference>
<accession>A0A507DYQ8</accession>
<feature type="domain" description="Response regulatory" evidence="4">
    <location>
        <begin position="403"/>
        <end position="520"/>
    </location>
</feature>
<keyword evidence="1 2" id="KW-0597">Phosphoprotein</keyword>
<evidence type="ECO:0000313" key="5">
    <source>
        <dbReference type="EMBL" id="TPX55980.1"/>
    </source>
</evidence>
<evidence type="ECO:0000313" key="6">
    <source>
        <dbReference type="Proteomes" id="UP000318582"/>
    </source>
</evidence>
<evidence type="ECO:0000256" key="2">
    <source>
        <dbReference type="PROSITE-ProRule" id="PRU00169"/>
    </source>
</evidence>
<keyword evidence="6" id="KW-1185">Reference proteome</keyword>
<dbReference type="PANTHER" id="PTHR45339:SF5">
    <property type="entry name" value="HISTIDINE KINASE"/>
    <property type="match status" value="1"/>
</dbReference>
<feature type="modified residue" description="4-aspartylphosphate" evidence="2">
    <location>
        <position position="453"/>
    </location>
</feature>
<dbReference type="Pfam" id="PF00072">
    <property type="entry name" value="Response_reg"/>
    <property type="match status" value="1"/>
</dbReference>
<reference evidence="5 6" key="1">
    <citation type="journal article" date="2019" name="Sci. Rep.">
        <title>Comparative genomics of chytrid fungi reveal insights into the obligate biotrophic and pathogenic lifestyle of Synchytrium endobioticum.</title>
        <authorList>
            <person name="van de Vossenberg B.T.L.H."/>
            <person name="Warris S."/>
            <person name="Nguyen H.D.T."/>
            <person name="van Gent-Pelzer M.P.E."/>
            <person name="Joly D.L."/>
            <person name="van de Geest H.C."/>
            <person name="Bonants P.J.M."/>
            <person name="Smith D.S."/>
            <person name="Levesque C.A."/>
            <person name="van der Lee T.A.J."/>
        </authorList>
    </citation>
    <scope>NUCLEOTIDE SEQUENCE [LARGE SCALE GENOMIC DNA]</scope>
    <source>
        <strain evidence="5 6">CBS 809.83</strain>
    </source>
</reference>
<dbReference type="GO" id="GO:0000155">
    <property type="term" value="F:phosphorelay sensor kinase activity"/>
    <property type="evidence" value="ECO:0007669"/>
    <property type="project" value="InterPro"/>
</dbReference>
<comment type="caution">
    <text evidence="5">The sequence shown here is derived from an EMBL/GenBank/DDBJ whole genome shotgun (WGS) entry which is preliminary data.</text>
</comment>
<dbReference type="InterPro" id="IPR001789">
    <property type="entry name" value="Sig_transdc_resp-reg_receiver"/>
</dbReference>
<dbReference type="AlphaFoldDB" id="A0A507DYQ8"/>
<organism evidence="5 6">
    <name type="scientific">Powellomyces hirtus</name>
    <dbReference type="NCBI Taxonomy" id="109895"/>
    <lineage>
        <taxon>Eukaryota</taxon>
        <taxon>Fungi</taxon>
        <taxon>Fungi incertae sedis</taxon>
        <taxon>Chytridiomycota</taxon>
        <taxon>Chytridiomycota incertae sedis</taxon>
        <taxon>Chytridiomycetes</taxon>
        <taxon>Spizellomycetales</taxon>
        <taxon>Powellomycetaceae</taxon>
        <taxon>Powellomyces</taxon>
    </lineage>
</organism>
<dbReference type="CDD" id="cd00082">
    <property type="entry name" value="HisKA"/>
    <property type="match status" value="1"/>
</dbReference>
<dbReference type="PROSITE" id="PS50110">
    <property type="entry name" value="RESPONSE_REGULATORY"/>
    <property type="match status" value="1"/>
</dbReference>
<dbReference type="SUPFAM" id="SSF47384">
    <property type="entry name" value="Homodimeric domain of signal transducing histidine kinase"/>
    <property type="match status" value="1"/>
</dbReference>
<dbReference type="STRING" id="109895.A0A507DYQ8"/>
<dbReference type="InterPro" id="IPR011006">
    <property type="entry name" value="CheY-like_superfamily"/>
</dbReference>
<protein>
    <recommendedName>
        <fullName evidence="7">Histidine kinase</fullName>
    </recommendedName>
</protein>
<dbReference type="Gene3D" id="3.40.50.2300">
    <property type="match status" value="1"/>
</dbReference>
<sequence length="526" mass="58541">MARCVPDSLGSMITSDTAAVFEKKKEKKKAPVSFVVHQFELPLRSSFYVGENSVRRRNSGVHRQRAVTAPLNNNPRTGGDPISKCEDLQTIAISNMEDLKEKYRDYMSPRDYAYFNVFNAEDRQLVLTEAKENLQEDNVHKIKMKTSGMEFLGIVSHELRTPLNSLIGLIDLMQADDMTNDQRLYIKTLEQSCTHLMSVVNRMQDLAALQQSDAPTVNIIPFDIVATMTGVAEAMQHLSTLTGKGTQVVLDLDSNIPLSVNGDLTKIQQVLSNLVGIATTSSLTKLGSLKATFEPTTGQNANIHIVIKGVKTQTPQALLEGIALEFSFQDLFQPLTSNNLSQGIVISREFLTQLGSTLHMDIDEEGTLIFTFDLKLTYETSSDVARNSQSNRGEFKADRASVKILLAEDNKVNRQIVRKMLSKMGFANVDGAENGKEAIEKVEAEHFDIILMDCDMPLISGYEAAEHIRTVMKNNTIKIIALTANSTNNAKQRCISVGMDDYFTKPITIKTLSEMLHKWLPTVKLK</sequence>
<dbReference type="SUPFAM" id="SSF52172">
    <property type="entry name" value="CheY-like"/>
    <property type="match status" value="1"/>
</dbReference>
<evidence type="ECO:0008006" key="7">
    <source>
        <dbReference type="Google" id="ProtNLM"/>
    </source>
</evidence>
<feature type="domain" description="Histidine kinase" evidence="3">
    <location>
        <begin position="154"/>
        <end position="378"/>
    </location>
</feature>
<dbReference type="PROSITE" id="PS50109">
    <property type="entry name" value="HIS_KIN"/>
    <property type="match status" value="1"/>
</dbReference>
<dbReference type="SMART" id="SM00388">
    <property type="entry name" value="HisKA"/>
    <property type="match status" value="1"/>
</dbReference>
<dbReference type="InterPro" id="IPR036097">
    <property type="entry name" value="HisK_dim/P_sf"/>
</dbReference>
<evidence type="ECO:0000259" key="3">
    <source>
        <dbReference type="PROSITE" id="PS50109"/>
    </source>
</evidence>
<dbReference type="InterPro" id="IPR005467">
    <property type="entry name" value="His_kinase_dom"/>
</dbReference>
<evidence type="ECO:0000259" key="4">
    <source>
        <dbReference type="PROSITE" id="PS50110"/>
    </source>
</evidence>
<dbReference type="PANTHER" id="PTHR45339">
    <property type="entry name" value="HYBRID SIGNAL TRANSDUCTION HISTIDINE KINASE J"/>
    <property type="match status" value="1"/>
</dbReference>